<dbReference type="Proteomes" id="UP000630936">
    <property type="component" value="Unassembled WGS sequence"/>
</dbReference>
<evidence type="ECO:0000313" key="2">
    <source>
        <dbReference type="EMBL" id="GGZ23451.1"/>
    </source>
</evidence>
<feature type="region of interest" description="Disordered" evidence="1">
    <location>
        <begin position="84"/>
        <end position="104"/>
    </location>
</feature>
<gene>
    <name evidence="2" type="ORF">GCM10010387_15780</name>
</gene>
<evidence type="ECO:0000313" key="3">
    <source>
        <dbReference type="Proteomes" id="UP000630936"/>
    </source>
</evidence>
<comment type="caution">
    <text evidence="2">The sequence shown here is derived from an EMBL/GenBank/DDBJ whole genome shotgun (WGS) entry which is preliminary data.</text>
</comment>
<organism evidence="2 3">
    <name type="scientific">Streptomyces inusitatus</name>
    <dbReference type="NCBI Taxonomy" id="68221"/>
    <lineage>
        <taxon>Bacteria</taxon>
        <taxon>Bacillati</taxon>
        <taxon>Actinomycetota</taxon>
        <taxon>Actinomycetes</taxon>
        <taxon>Kitasatosporales</taxon>
        <taxon>Streptomycetaceae</taxon>
        <taxon>Streptomyces</taxon>
    </lineage>
</organism>
<dbReference type="AlphaFoldDB" id="A0A918PVD7"/>
<evidence type="ECO:0000256" key="1">
    <source>
        <dbReference type="SAM" id="MobiDB-lite"/>
    </source>
</evidence>
<proteinExistence type="predicted"/>
<accession>A0A918PVD7</accession>
<protein>
    <submittedName>
        <fullName evidence="2">Uncharacterized protein</fullName>
    </submittedName>
</protein>
<keyword evidence="3" id="KW-1185">Reference proteome</keyword>
<sequence length="303" mass="32413">MSIQTTTTESVEFIIVGQDQGTGYTLWDIAPAPTNPGRRAAVLEELGVDAMDAFGSVHTEWAATPRAAVNRLLAAMRDQSGLDDYDLTADSQTENLGPEEPTPATAGEALRRALKAAGIDTDVDGEVADTWAIVDLPCGAEIWITDRITTRIGGLADEHKGWKAEFYSTGSDSSVRTDLYVSEDTDLAADTNAVVNAVFTAVHADHHETPLPLAPQTLDSIAAKVRPHLPDAAFLTLDAADGTLRAVLDENRRTIWYAPASPIGLPDPAISEVERLANLLLDPAGMERIPGHDDTSEITLPRP</sequence>
<reference evidence="2" key="2">
    <citation type="submission" date="2020-09" db="EMBL/GenBank/DDBJ databases">
        <authorList>
            <person name="Sun Q."/>
            <person name="Ohkuma M."/>
        </authorList>
    </citation>
    <scope>NUCLEOTIDE SEQUENCE</scope>
    <source>
        <strain evidence="2">JCM 4988</strain>
    </source>
</reference>
<dbReference type="RefSeq" id="WP_190122199.1">
    <property type="nucleotide sequence ID" value="NZ_BMWG01000003.1"/>
</dbReference>
<reference evidence="2" key="1">
    <citation type="journal article" date="2014" name="Int. J. Syst. Evol. Microbiol.">
        <title>Complete genome sequence of Corynebacterium casei LMG S-19264T (=DSM 44701T), isolated from a smear-ripened cheese.</title>
        <authorList>
            <consortium name="US DOE Joint Genome Institute (JGI-PGF)"/>
            <person name="Walter F."/>
            <person name="Albersmeier A."/>
            <person name="Kalinowski J."/>
            <person name="Ruckert C."/>
        </authorList>
    </citation>
    <scope>NUCLEOTIDE SEQUENCE</scope>
    <source>
        <strain evidence="2">JCM 4988</strain>
    </source>
</reference>
<name>A0A918PVD7_9ACTN</name>
<dbReference type="EMBL" id="BMWG01000003">
    <property type="protein sequence ID" value="GGZ23451.1"/>
    <property type="molecule type" value="Genomic_DNA"/>
</dbReference>